<keyword evidence="14" id="KW-0411">Iron-sulfur</keyword>
<dbReference type="Proteomes" id="UP000465220">
    <property type="component" value="Unassembled WGS sequence"/>
</dbReference>
<dbReference type="GO" id="GO:0000103">
    <property type="term" value="P:sulfate assimilation"/>
    <property type="evidence" value="ECO:0007669"/>
    <property type="project" value="UniProtKB-ARBA"/>
</dbReference>
<evidence type="ECO:0000313" key="24">
    <source>
        <dbReference type="Proteomes" id="UP000051487"/>
    </source>
</evidence>
<dbReference type="InterPro" id="IPR009014">
    <property type="entry name" value="Transketo_C/PFOR_II"/>
</dbReference>
<dbReference type="NCBIfam" id="NF010029">
    <property type="entry name" value="PRK13504.1"/>
    <property type="match status" value="1"/>
</dbReference>
<feature type="compositionally biased region" description="Low complexity" evidence="19">
    <location>
        <begin position="256"/>
        <end position="266"/>
    </location>
</feature>
<dbReference type="EC" id="1.8.1.2" evidence="6"/>
<dbReference type="InterPro" id="IPR045169">
    <property type="entry name" value="NO2/SO3_Rdtase_4Fe4S_prot"/>
</dbReference>
<evidence type="ECO:0000256" key="8">
    <source>
        <dbReference type="ARBA" id="ARBA00022490"/>
    </source>
</evidence>
<dbReference type="Gene3D" id="3.40.50.360">
    <property type="match status" value="1"/>
</dbReference>
<comment type="function">
    <text evidence="16">Catalyzes the reduction of sulfite to sulfide, one of several activities required for the biosynthesis of L-cysteine from sulfate.</text>
</comment>
<evidence type="ECO:0000256" key="2">
    <source>
        <dbReference type="ARBA" id="ARBA00001966"/>
    </source>
</evidence>
<keyword evidence="11" id="KW-0521">NADP</keyword>
<dbReference type="InterPro" id="IPR006067">
    <property type="entry name" value="NO2/SO3_Rdtase_4Fe4S_dom"/>
</dbReference>
<dbReference type="InterPro" id="IPR008254">
    <property type="entry name" value="Flavodoxin/NO_synth"/>
</dbReference>
<comment type="cofactor">
    <cofactor evidence="2">
        <name>[4Fe-4S] cluster</name>
        <dbReference type="ChEBI" id="CHEBI:49883"/>
    </cofactor>
</comment>
<feature type="compositionally biased region" description="Low complexity" evidence="19">
    <location>
        <begin position="237"/>
        <end position="248"/>
    </location>
</feature>
<dbReference type="SUPFAM" id="SSF55124">
    <property type="entry name" value="Nitrite/Sulfite reductase N-terminal domain-like"/>
    <property type="match status" value="2"/>
</dbReference>
<comment type="subcellular location">
    <subcellularLocation>
        <location evidence="3">Cytoplasm</location>
    </subcellularLocation>
</comment>
<dbReference type="InterPro" id="IPR045854">
    <property type="entry name" value="NO2/SO3_Rdtase_4Fe4S_sf"/>
</dbReference>
<dbReference type="Pfam" id="PF03460">
    <property type="entry name" value="NIR_SIR_ferr"/>
    <property type="match status" value="2"/>
</dbReference>
<dbReference type="GO" id="GO:0010181">
    <property type="term" value="F:FMN binding"/>
    <property type="evidence" value="ECO:0007669"/>
    <property type="project" value="InterPro"/>
</dbReference>
<dbReference type="InterPro" id="IPR029039">
    <property type="entry name" value="Flavoprotein-like_sf"/>
</dbReference>
<keyword evidence="13" id="KW-0408">Iron</keyword>
<evidence type="ECO:0000256" key="13">
    <source>
        <dbReference type="ARBA" id="ARBA00023004"/>
    </source>
</evidence>
<proteinExistence type="inferred from homology"/>
<dbReference type="FunFam" id="3.40.50.360:FF:000016">
    <property type="entry name" value="Sulfite reductase subunit beta"/>
    <property type="match status" value="1"/>
</dbReference>
<evidence type="ECO:0000256" key="17">
    <source>
        <dbReference type="ARBA" id="ARBA00063391"/>
    </source>
</evidence>
<dbReference type="FunFam" id="3.40.50.970:FF:000051">
    <property type="entry name" value="Sulfite reductase beta subunit"/>
    <property type="match status" value="1"/>
</dbReference>
<dbReference type="PANTHER" id="PTHR11493">
    <property type="entry name" value="SULFITE REDUCTASE [NADPH] SUBUNIT BETA-RELATED"/>
    <property type="match status" value="1"/>
</dbReference>
<evidence type="ECO:0000313" key="21">
    <source>
        <dbReference type="EMBL" id="GAQ06224.1"/>
    </source>
</evidence>
<dbReference type="SUPFAM" id="SSF52922">
    <property type="entry name" value="TK C-terminal domain-like"/>
    <property type="match status" value="1"/>
</dbReference>
<dbReference type="PRINTS" id="PR00397">
    <property type="entry name" value="SIROHAEM"/>
</dbReference>
<dbReference type="GO" id="GO:0009337">
    <property type="term" value="C:sulfite reductase complex (NADPH)"/>
    <property type="evidence" value="ECO:0007669"/>
    <property type="project" value="TreeGrafter"/>
</dbReference>
<keyword evidence="7" id="KW-0004">4Fe-4S</keyword>
<dbReference type="PRINTS" id="PR00369">
    <property type="entry name" value="FLAVODOXIN"/>
</dbReference>
<evidence type="ECO:0000313" key="22">
    <source>
        <dbReference type="EMBL" id="GFF94326.1"/>
    </source>
</evidence>
<dbReference type="InterPro" id="IPR029061">
    <property type="entry name" value="THDP-binding"/>
</dbReference>
<dbReference type="Gene3D" id="3.30.413.10">
    <property type="entry name" value="Sulfite Reductase Hemoprotein, domain 1"/>
    <property type="match status" value="2"/>
</dbReference>
<dbReference type="InterPro" id="IPR001094">
    <property type="entry name" value="Flavdoxin-like"/>
</dbReference>
<evidence type="ECO:0000256" key="5">
    <source>
        <dbReference type="ARBA" id="ARBA00010429"/>
    </source>
</evidence>
<dbReference type="Pfam" id="PF01855">
    <property type="entry name" value="POR_N"/>
    <property type="match status" value="1"/>
</dbReference>
<dbReference type="InterPro" id="IPR006066">
    <property type="entry name" value="NO2/SO3_Rdtase_FeS/sirohaem_BS"/>
</dbReference>
<dbReference type="EMBL" id="BLKI01000142">
    <property type="protein sequence ID" value="GFF94326.1"/>
    <property type="molecule type" value="Genomic_DNA"/>
</dbReference>
<keyword evidence="25" id="KW-1185">Reference proteome</keyword>
<dbReference type="GO" id="GO:0004783">
    <property type="term" value="F:sulfite reductase (NADPH) activity"/>
    <property type="evidence" value="ECO:0007669"/>
    <property type="project" value="UniProtKB-EC"/>
</dbReference>
<dbReference type="PROSITE" id="PS00365">
    <property type="entry name" value="NIR_SIR"/>
    <property type="match status" value="1"/>
</dbReference>
<dbReference type="Gene3D" id="3.40.50.920">
    <property type="match status" value="1"/>
</dbReference>
<evidence type="ECO:0000259" key="20">
    <source>
        <dbReference type="PROSITE" id="PS50902"/>
    </source>
</evidence>
<gene>
    <name evidence="21" type="ORF">ALT_3545</name>
    <name evidence="23" type="ORF">CNMCM8927_005882</name>
    <name evidence="22" type="ORF">IFM60648_10373</name>
</gene>
<comment type="similarity">
    <text evidence="5">Belongs to the nitrite and sulfite reductase 4Fe-4S domain family.</text>
</comment>
<dbReference type="InterPro" id="IPR036136">
    <property type="entry name" value="Nit/Sulf_reduc_fer-like_dom_sf"/>
</dbReference>
<evidence type="ECO:0000313" key="25">
    <source>
        <dbReference type="Proteomes" id="UP000465220"/>
    </source>
</evidence>
<dbReference type="InterPro" id="IPR005117">
    <property type="entry name" value="NiRdtase/SiRdtase_haem-b_fer"/>
</dbReference>
<dbReference type="InterPro" id="IPR002880">
    <property type="entry name" value="Pyrv_Fd/Flavodoxin_OxRdtase_N"/>
</dbReference>
<dbReference type="FunFam" id="3.40.50.970:FF:000085">
    <property type="entry name" value="Sulfite reductase [NADPH] subunit beta"/>
    <property type="match status" value="1"/>
</dbReference>
<reference evidence="21 24" key="1">
    <citation type="submission" date="2015-11" db="EMBL/GenBank/DDBJ databases">
        <title>Aspergillus lentulus strain IFM 54703T.</title>
        <authorList>
            <person name="Kusuya Y."/>
            <person name="Sakai K."/>
            <person name="Kamei K."/>
            <person name="Takahashi H."/>
            <person name="Yaguchi T."/>
        </authorList>
    </citation>
    <scope>NUCLEOTIDE SEQUENCE [LARGE SCALE GENOMIC DNA]</scope>
    <source>
        <strain evidence="21 24">IFM 54703</strain>
    </source>
</reference>
<dbReference type="SUPFAM" id="SSF52218">
    <property type="entry name" value="Flavoproteins"/>
    <property type="match status" value="1"/>
</dbReference>
<evidence type="ECO:0000256" key="15">
    <source>
        <dbReference type="ARBA" id="ARBA00052219"/>
    </source>
</evidence>
<evidence type="ECO:0000256" key="3">
    <source>
        <dbReference type="ARBA" id="ARBA00004496"/>
    </source>
</evidence>
<evidence type="ECO:0000256" key="18">
    <source>
        <dbReference type="ARBA" id="ARBA00067595"/>
    </source>
</evidence>
<dbReference type="SUPFAM" id="SSF52518">
    <property type="entry name" value="Thiamin diphosphate-binding fold (THDP-binding)"/>
    <property type="match status" value="2"/>
</dbReference>
<keyword evidence="9" id="KW-0349">Heme</keyword>
<keyword evidence="10" id="KW-0479">Metal-binding</keyword>
<dbReference type="GO" id="GO:0051539">
    <property type="term" value="F:4 iron, 4 sulfur cluster binding"/>
    <property type="evidence" value="ECO:0007669"/>
    <property type="project" value="UniProtKB-KW"/>
</dbReference>
<evidence type="ECO:0000256" key="10">
    <source>
        <dbReference type="ARBA" id="ARBA00022723"/>
    </source>
</evidence>
<dbReference type="Proteomes" id="UP000051487">
    <property type="component" value="Unassembled WGS sequence"/>
</dbReference>
<dbReference type="GO" id="GO:0046872">
    <property type="term" value="F:metal ion binding"/>
    <property type="evidence" value="ECO:0007669"/>
    <property type="project" value="UniProtKB-KW"/>
</dbReference>
<comment type="subunit">
    <text evidence="17">Alpha(2)-beta(2). The alpha component is a flavoprotein, the beta component is a hemoprotein.</text>
</comment>
<reference evidence="23" key="4">
    <citation type="submission" date="2020-04" db="EMBL/GenBank/DDBJ databases">
        <authorList>
            <person name="Santos R.A.C."/>
            <person name="Steenwyk J.L."/>
            <person name="Rivero-Menendez O."/>
            <person name="Mead M.E."/>
            <person name="Silva L.P."/>
            <person name="Bastos R.W."/>
            <person name="Alastruey-Izquierdo A."/>
            <person name="Goldman G.H."/>
            <person name="Rokas A."/>
        </authorList>
    </citation>
    <scope>NUCLEOTIDE SEQUENCE</scope>
    <source>
        <strain evidence="23">CNM-CM8927</strain>
    </source>
</reference>
<dbReference type="EMBL" id="BCLY01000008">
    <property type="protein sequence ID" value="GAQ06224.1"/>
    <property type="molecule type" value="Genomic_DNA"/>
</dbReference>
<reference evidence="23" key="2">
    <citation type="journal article" date="2020" name="bioRxiv">
        <title>Genomic and phenotypic heterogeneity of clinical isolates of the human pathogens Aspergillus fumigatus, Aspergillus lentulus and Aspergillus fumigatiaffinis.</title>
        <authorList>
            <person name="dos Santos R.A.C."/>
            <person name="Steenwyk J.L."/>
            <person name="Rivero-Menendez O."/>
            <person name="Mead M.E."/>
            <person name="Silva L.P."/>
            <person name="Bastos R.W."/>
            <person name="Alastruey-Izquierdo A."/>
            <person name="Goldman G.H."/>
            <person name="Rokas A."/>
        </authorList>
    </citation>
    <scope>NUCLEOTIDE SEQUENCE</scope>
    <source>
        <strain evidence="23">CNM-CM8927</strain>
    </source>
</reference>
<dbReference type="CDD" id="cd07034">
    <property type="entry name" value="TPP_PYR_PFOR_IOR-alpha_like"/>
    <property type="match status" value="1"/>
</dbReference>
<dbReference type="PANTHER" id="PTHR11493:SF47">
    <property type="entry name" value="SULFITE REDUCTASE [NADPH] SUBUNIT BETA"/>
    <property type="match status" value="1"/>
</dbReference>
<keyword evidence="12" id="KW-0560">Oxidoreductase</keyword>
<comment type="cofactor">
    <cofactor evidence="1">
        <name>siroheme</name>
        <dbReference type="ChEBI" id="CHEBI:60052"/>
    </cofactor>
</comment>
<evidence type="ECO:0000256" key="14">
    <source>
        <dbReference type="ARBA" id="ARBA00023014"/>
    </source>
</evidence>
<accession>A0AAN4PGH4</accession>
<name>A0AAN4PGH4_ASPLE</name>
<comment type="pathway">
    <text evidence="4">Sulfur metabolism; hydrogen sulfide biosynthesis; hydrogen sulfide from sulfite (NADPH route): step 1/1.</text>
</comment>
<dbReference type="Pfam" id="PF01077">
    <property type="entry name" value="NIR_SIR"/>
    <property type="match status" value="1"/>
</dbReference>
<reference evidence="22 25" key="3">
    <citation type="submission" date="2020-01" db="EMBL/GenBank/DDBJ databases">
        <title>Draft genome sequence of Aspergillus lentulus IFM 60648.</title>
        <authorList>
            <person name="Takahashi H."/>
            <person name="Yaguchi T."/>
        </authorList>
    </citation>
    <scope>NUCLEOTIDE SEQUENCE [LARGE SCALE GENOMIC DNA]</scope>
    <source>
        <strain evidence="22 25">IFM 60648</strain>
    </source>
</reference>
<evidence type="ECO:0000256" key="6">
    <source>
        <dbReference type="ARBA" id="ARBA00012604"/>
    </source>
</evidence>
<evidence type="ECO:0000256" key="11">
    <source>
        <dbReference type="ARBA" id="ARBA00022857"/>
    </source>
</evidence>
<dbReference type="Gene3D" id="3.40.50.970">
    <property type="match status" value="2"/>
</dbReference>
<sequence>MASISSAAEAAARVAYLVSDTILSVQPSLQTDSLFSKPLKALKASNTRSILPRSTAEVVAVRSNEDPLLSAFHPLQAGDAVSVVTGSSVLLSSVPHLYRLANSPIVIHVALEPSPFPDYSVISSIRQCGFTFLHSETIQEAQDIAITAHALAHRSGKGVIHFFDPANSANENAIEAENVDVIRSLLNLGRSSASQSGAQTLYADSGRVATVSEEVAESSAVQGGIASTLAPPTQTPSSVSVDNSSVGSSRRDSSTDSHATSSAATTVDAAASVRPVSAADIFEWTGQIWRVLSQSTGRTYRAIEYTGPSDAKSAIFIFGSTGVFVDVLAKAEANSELENIGLMTARLYRPWIGGQIVNSIPSSVEKIAVLEQVRKTTKWGPSFMDILSSLTPSAGRPTPQIVGYRLGYVEPSTAVQALRGIVHNLNSSSPIQNLEIGSAKVPAAESSLEQPHVENAYLKILNQLFAERLYIANQLGSQNAGVSSTIAASPEYGFGSLIARKERRQRFVREVEEASKSTDFTSDSSKSSLSNWALNVKDASKANKLASEVIDTLSKDESQLAKKLLESRKLFFEESQWLIGSDAWAYDLGNSGVHHVLASGENVNMLIIDSQPYSERAAADPTRRKKDIGLYAMNFGNAYVASVAVYGSYTQVLQAMAEAEQFKGPSVVVAYLPYNQENDSALTVLQETKKAIDLGYWPLYRWNPDNEAKGEPKFALDSDRLRRELEEFLRRDNQLTQLMNRKPKFSAVLSESYGTEVRALQKRKAKDSYEQLLEGLFGAPLTILFASDGGNAQTLAKRLGNRGRARGLKTMVMAMDDYPAEDLATEENVVFITSTAGQGEFPQNGRSLWEVIKNSGDLDLSSINYSVFGLGDSHYWPRKEDKIYYNKPAKDLDARIAFLGGRKLTDIGLGDDQDPDAYQTGYSEWEPRLWQALGVDKVEGLPEEPAPLTNEDIKIQSNYLRGTIAEGLLDETTGAISASDQQLTKFHGTYMQDDRDVRDERKAQGLEPAYSFMIRCRLPGGVATPLQWIQMDDISSAYGNETMKLTTRQTFQFHGVIKRNLRSAMRAINKALMTTIAACGDVNRNVMCSSLPELSYFHRETHAVAKKISDHLLPSTTAYHEIWLKDDDDNKIQVAGDAVQDHEPLYGPTYLPRKFKITIAIPPHNDTDVYAHDIGLIAIKGADGHLEGFNILAGGGMGATHNNKKTYPQTGRMFGYVPADQAHIVCEKIMLVQRDFGDRKNRKHARLKYTIDDMGVETFKGKVEALLPDGLRFAEPRPFKFTSNVDTFGWQKDETGLNHFTFFIENGRIEDTAEFTMRSGLRELAKLDKGEFRLTGNQHLILSNIKDEDLPAVKEIMAKHKLDNTSFSGLRLSSSACVAFPTCGLAMAESERYLPVLISKLESTLEEVGLARDSIVMRMTGCPNGCARPWLAEVAFVGKAYGAYNMYLGGGYHGQRLNKLYRQSIKEDEILDIMKGLLKRYALERNTDGETPERFGDWCIRAGIINKTTDGTNFHEGVAEEDEE</sequence>
<evidence type="ECO:0000256" key="19">
    <source>
        <dbReference type="SAM" id="MobiDB-lite"/>
    </source>
</evidence>
<dbReference type="FunFam" id="3.90.480.20:FF:000012">
    <property type="entry name" value="Sulfite reductase beta subunit"/>
    <property type="match status" value="1"/>
</dbReference>
<evidence type="ECO:0000256" key="9">
    <source>
        <dbReference type="ARBA" id="ARBA00022617"/>
    </source>
</evidence>
<evidence type="ECO:0000256" key="4">
    <source>
        <dbReference type="ARBA" id="ARBA00004774"/>
    </source>
</evidence>
<dbReference type="EMBL" id="JAAAPU010000003">
    <property type="protein sequence ID" value="KAF4209482.1"/>
    <property type="molecule type" value="Genomic_DNA"/>
</dbReference>
<protein>
    <recommendedName>
        <fullName evidence="18">Sulfite reductase [NADPH] subunit beta</fullName>
        <ecNumber evidence="6">1.8.1.2</ecNumber>
    </recommendedName>
</protein>
<evidence type="ECO:0000313" key="23">
    <source>
        <dbReference type="EMBL" id="KAF4209482.1"/>
    </source>
</evidence>
<dbReference type="Pfam" id="PF00258">
    <property type="entry name" value="Flavodoxin_1"/>
    <property type="match status" value="1"/>
</dbReference>
<dbReference type="GO" id="GO:0050311">
    <property type="term" value="F:sulfite reductase (ferredoxin) activity"/>
    <property type="evidence" value="ECO:0007669"/>
    <property type="project" value="TreeGrafter"/>
</dbReference>
<dbReference type="PROSITE" id="PS50902">
    <property type="entry name" value="FLAVODOXIN_LIKE"/>
    <property type="match status" value="1"/>
</dbReference>
<feature type="domain" description="Flavodoxin-like" evidence="20">
    <location>
        <begin position="781"/>
        <end position="930"/>
    </location>
</feature>
<dbReference type="FunFam" id="3.30.413.10:FF:000003">
    <property type="entry name" value="Sulfite reductase [NADPH] hemoprotein beta-component"/>
    <property type="match status" value="1"/>
</dbReference>
<dbReference type="SUPFAM" id="SSF56014">
    <property type="entry name" value="Nitrite and sulphite reductase 4Fe-4S domain-like"/>
    <property type="match status" value="2"/>
</dbReference>
<dbReference type="Gene3D" id="3.90.480.20">
    <property type="match status" value="1"/>
</dbReference>
<comment type="caution">
    <text evidence="21">The sequence shown here is derived from an EMBL/GenBank/DDBJ whole genome shotgun (WGS) entry which is preliminary data.</text>
</comment>
<evidence type="ECO:0000256" key="12">
    <source>
        <dbReference type="ARBA" id="ARBA00023002"/>
    </source>
</evidence>
<evidence type="ECO:0000256" key="16">
    <source>
        <dbReference type="ARBA" id="ARBA00057613"/>
    </source>
</evidence>
<dbReference type="GO" id="GO:0020037">
    <property type="term" value="F:heme binding"/>
    <property type="evidence" value="ECO:0007669"/>
    <property type="project" value="InterPro"/>
</dbReference>
<dbReference type="Proteomes" id="UP000649114">
    <property type="component" value="Unassembled WGS sequence"/>
</dbReference>
<dbReference type="FunFam" id="3.40.50.920:FF:000007">
    <property type="entry name" value="Pyruvate:ferredoxin (Flavodoxin) oxidoreductase"/>
    <property type="match status" value="1"/>
</dbReference>
<comment type="catalytic activity">
    <reaction evidence="15">
        <text>hydrogen sulfide + 3 NADP(+) + 3 H2O = sulfite + 3 NADPH + 4 H(+)</text>
        <dbReference type="Rhea" id="RHEA:13801"/>
        <dbReference type="ChEBI" id="CHEBI:15377"/>
        <dbReference type="ChEBI" id="CHEBI:15378"/>
        <dbReference type="ChEBI" id="CHEBI:17359"/>
        <dbReference type="ChEBI" id="CHEBI:29919"/>
        <dbReference type="ChEBI" id="CHEBI:57783"/>
        <dbReference type="ChEBI" id="CHEBI:58349"/>
        <dbReference type="EC" id="1.8.1.2"/>
    </reaction>
</comment>
<organism evidence="21 24">
    <name type="scientific">Aspergillus lentulus</name>
    <dbReference type="NCBI Taxonomy" id="293939"/>
    <lineage>
        <taxon>Eukaryota</taxon>
        <taxon>Fungi</taxon>
        <taxon>Dikarya</taxon>
        <taxon>Ascomycota</taxon>
        <taxon>Pezizomycotina</taxon>
        <taxon>Eurotiomycetes</taxon>
        <taxon>Eurotiomycetidae</taxon>
        <taxon>Eurotiales</taxon>
        <taxon>Aspergillaceae</taxon>
        <taxon>Aspergillus</taxon>
        <taxon>Aspergillus subgen. Fumigati</taxon>
    </lineage>
</organism>
<feature type="region of interest" description="Disordered" evidence="19">
    <location>
        <begin position="222"/>
        <end position="266"/>
    </location>
</feature>
<evidence type="ECO:0000256" key="7">
    <source>
        <dbReference type="ARBA" id="ARBA00022485"/>
    </source>
</evidence>
<evidence type="ECO:0000256" key="1">
    <source>
        <dbReference type="ARBA" id="ARBA00001929"/>
    </source>
</evidence>
<dbReference type="GO" id="GO:0005737">
    <property type="term" value="C:cytoplasm"/>
    <property type="evidence" value="ECO:0007669"/>
    <property type="project" value="UniProtKB-SubCell"/>
</dbReference>
<keyword evidence="8" id="KW-0963">Cytoplasm</keyword>
<dbReference type="FunFam" id="3.30.413.10:FF:000004">
    <property type="entry name" value="Sulfite reductase [NADPH] hemoprotein beta-component"/>
    <property type="match status" value="1"/>
</dbReference>